<feature type="disulfide bond" description="Redox-active" evidence="3">
    <location>
        <begin position="80"/>
        <end position="84"/>
    </location>
</feature>
<evidence type="ECO:0000313" key="4">
    <source>
        <dbReference type="EMBL" id="GGE22422.1"/>
    </source>
</evidence>
<dbReference type="Proteomes" id="UP000599688">
    <property type="component" value="Unassembled WGS sequence"/>
</dbReference>
<gene>
    <name evidence="4" type="ORF">GCM10010831_24240</name>
</gene>
<dbReference type="Gene3D" id="3.40.30.10">
    <property type="entry name" value="Glutaredoxin"/>
    <property type="match status" value="1"/>
</dbReference>
<dbReference type="InterPro" id="IPR036249">
    <property type="entry name" value="Thioredoxin-like_sf"/>
</dbReference>
<evidence type="ECO:0000256" key="1">
    <source>
        <dbReference type="ARBA" id="ARBA00010996"/>
    </source>
</evidence>
<feature type="binding site" evidence="2">
    <location>
        <position position="169"/>
    </location>
    <ligand>
        <name>Cu cation</name>
        <dbReference type="ChEBI" id="CHEBI:23378"/>
    </ligand>
</feature>
<dbReference type="SUPFAM" id="SSF52833">
    <property type="entry name" value="Thioredoxin-like"/>
    <property type="match status" value="1"/>
</dbReference>
<dbReference type="CDD" id="cd02968">
    <property type="entry name" value="SCO"/>
    <property type="match status" value="1"/>
</dbReference>
<evidence type="ECO:0000256" key="2">
    <source>
        <dbReference type="PIRSR" id="PIRSR603782-1"/>
    </source>
</evidence>
<accession>A0A917A1V5</accession>
<keyword evidence="2" id="KW-0479">Metal-binding</keyword>
<dbReference type="AlphaFoldDB" id="A0A917A1V5"/>
<feature type="binding site" evidence="2">
    <location>
        <position position="84"/>
    </location>
    <ligand>
        <name>Cu cation</name>
        <dbReference type="ChEBI" id="CHEBI:23378"/>
    </ligand>
</feature>
<comment type="caution">
    <text evidence="4">The sequence shown here is derived from an EMBL/GenBank/DDBJ whole genome shotgun (WGS) entry which is preliminary data.</text>
</comment>
<dbReference type="Pfam" id="PF02630">
    <property type="entry name" value="SCO1-SenC"/>
    <property type="match status" value="1"/>
</dbReference>
<keyword evidence="2" id="KW-0186">Copper</keyword>
<dbReference type="EMBL" id="BMGL01000016">
    <property type="protein sequence ID" value="GGE22422.1"/>
    <property type="molecule type" value="Genomic_DNA"/>
</dbReference>
<feature type="binding site" evidence="2">
    <location>
        <position position="80"/>
    </location>
    <ligand>
        <name>Cu cation</name>
        <dbReference type="ChEBI" id="CHEBI:23378"/>
    </ligand>
</feature>
<dbReference type="PANTHER" id="PTHR12151">
    <property type="entry name" value="ELECTRON TRANSPORT PROTIN SCO1/SENC FAMILY MEMBER"/>
    <property type="match status" value="1"/>
</dbReference>
<keyword evidence="3" id="KW-1015">Disulfide bond</keyword>
<dbReference type="InterPro" id="IPR003782">
    <property type="entry name" value="SCO1/SenC"/>
</dbReference>
<protein>
    <submittedName>
        <fullName evidence="4">SCO family protein</fullName>
    </submittedName>
</protein>
<proteinExistence type="inferred from homology"/>
<organism evidence="4 5">
    <name type="scientific">Psychroflexus salis</name>
    <dbReference type="NCBI Taxonomy" id="1526574"/>
    <lineage>
        <taxon>Bacteria</taxon>
        <taxon>Pseudomonadati</taxon>
        <taxon>Bacteroidota</taxon>
        <taxon>Flavobacteriia</taxon>
        <taxon>Flavobacteriales</taxon>
        <taxon>Flavobacteriaceae</taxon>
        <taxon>Psychroflexus</taxon>
    </lineage>
</organism>
<sequence>MFILSAIIISLIYNALKVDPKLPIYQPDMVNKELADTSVQYVRKFHKIGNFNLINQNGDSITPKDFENKIYVADFFFTTCMSICIPMTENMRVIQDKFIKDDEIKLLSHTVTPEIDDVKQLRKHADKMGLVDGKWHMVTGDKKHIYDLARKHYVASKTDGDGGPYDLVHTENFVLVDKEKRIRGFYDGTKDDEIEKLIKDIGILKLEYQE</sequence>
<dbReference type="PANTHER" id="PTHR12151:SF25">
    <property type="entry name" value="LINALOOL DEHYDRATASE_ISOMERASE DOMAIN-CONTAINING PROTEIN"/>
    <property type="match status" value="1"/>
</dbReference>
<comment type="similarity">
    <text evidence="1">Belongs to the SCO1/2 family.</text>
</comment>
<keyword evidence="5" id="KW-1185">Reference proteome</keyword>
<evidence type="ECO:0000313" key="5">
    <source>
        <dbReference type="Proteomes" id="UP000599688"/>
    </source>
</evidence>
<reference evidence="4 5" key="1">
    <citation type="journal article" date="2014" name="Int. J. Syst. Evol. Microbiol.">
        <title>Complete genome sequence of Corynebacterium casei LMG S-19264T (=DSM 44701T), isolated from a smear-ripened cheese.</title>
        <authorList>
            <consortium name="US DOE Joint Genome Institute (JGI-PGF)"/>
            <person name="Walter F."/>
            <person name="Albersmeier A."/>
            <person name="Kalinowski J."/>
            <person name="Ruckert C."/>
        </authorList>
    </citation>
    <scope>NUCLEOTIDE SEQUENCE [LARGE SCALE GENOMIC DNA]</scope>
    <source>
        <strain evidence="4 5">CGMCC 1.12925</strain>
    </source>
</reference>
<dbReference type="GO" id="GO:0046872">
    <property type="term" value="F:metal ion binding"/>
    <property type="evidence" value="ECO:0007669"/>
    <property type="project" value="UniProtKB-KW"/>
</dbReference>
<evidence type="ECO:0000256" key="3">
    <source>
        <dbReference type="PIRSR" id="PIRSR603782-2"/>
    </source>
</evidence>
<name>A0A917A1V5_9FLAO</name>